<dbReference type="EMBL" id="UINC01089712">
    <property type="protein sequence ID" value="SVC41028.1"/>
    <property type="molecule type" value="Genomic_DNA"/>
</dbReference>
<proteinExistence type="predicted"/>
<evidence type="ECO:0000259" key="1">
    <source>
        <dbReference type="PROSITE" id="PS51411"/>
    </source>
</evidence>
<accession>A0A382LWX3</accession>
<dbReference type="PROSITE" id="PS51411">
    <property type="entry name" value="PSP1_C"/>
    <property type="match status" value="1"/>
</dbReference>
<dbReference type="Pfam" id="PF04468">
    <property type="entry name" value="PSP1"/>
    <property type="match status" value="1"/>
</dbReference>
<dbReference type="PANTHER" id="PTHR43830:SF3">
    <property type="entry name" value="PROTEIN PSP1"/>
    <property type="match status" value="1"/>
</dbReference>
<dbReference type="InterPro" id="IPR047767">
    <property type="entry name" value="PSP1-like"/>
</dbReference>
<sequence length="271" mass="30017">MTRVVGVRWRDADPVSYASAGDFTLPLNSYVVVQLEKSQELGRVCREATELVACQPDSEPSVRVVRKATAGDLGRLQQNRESEQNTFKIARAKARELNIPMKIVDAHYAFDRSRMVVTFGAEGRVDFRPLIRALSSATGGRVELRQVGDRDVAKLAGGMGRCGSDLCCIRWMDKFESISVRMAKEQSLPISAEGLAGACGRLRCCLRFEYEQYRQVNRALPKVGELVGTPSGSATVIVGHRLKETISVRYGDDRILELPLAEVTRNQPSKN</sequence>
<dbReference type="AlphaFoldDB" id="A0A382LWX3"/>
<reference evidence="2" key="1">
    <citation type="submission" date="2018-05" db="EMBL/GenBank/DDBJ databases">
        <authorList>
            <person name="Lanie J.A."/>
            <person name="Ng W.-L."/>
            <person name="Kazmierczak K.M."/>
            <person name="Andrzejewski T.M."/>
            <person name="Davidsen T.M."/>
            <person name="Wayne K.J."/>
            <person name="Tettelin H."/>
            <person name="Glass J.I."/>
            <person name="Rusch D."/>
            <person name="Podicherti R."/>
            <person name="Tsui H.-C.T."/>
            <person name="Winkler M.E."/>
        </authorList>
    </citation>
    <scope>NUCLEOTIDE SEQUENCE</scope>
</reference>
<gene>
    <name evidence="2" type="ORF">METZ01_LOCUS293882</name>
</gene>
<organism evidence="2">
    <name type="scientific">marine metagenome</name>
    <dbReference type="NCBI Taxonomy" id="408172"/>
    <lineage>
        <taxon>unclassified sequences</taxon>
        <taxon>metagenomes</taxon>
        <taxon>ecological metagenomes</taxon>
    </lineage>
</organism>
<evidence type="ECO:0000313" key="2">
    <source>
        <dbReference type="EMBL" id="SVC41028.1"/>
    </source>
</evidence>
<name>A0A382LWX3_9ZZZZ</name>
<dbReference type="InterPro" id="IPR007557">
    <property type="entry name" value="PSP1_C"/>
</dbReference>
<feature type="domain" description="PSP1 C-terminal" evidence="1">
    <location>
        <begin position="62"/>
        <end position="147"/>
    </location>
</feature>
<dbReference type="PANTHER" id="PTHR43830">
    <property type="entry name" value="PROTEIN PSP1"/>
    <property type="match status" value="1"/>
</dbReference>
<dbReference type="GO" id="GO:0005737">
    <property type="term" value="C:cytoplasm"/>
    <property type="evidence" value="ECO:0007669"/>
    <property type="project" value="TreeGrafter"/>
</dbReference>
<protein>
    <recommendedName>
        <fullName evidence="1">PSP1 C-terminal domain-containing protein</fullName>
    </recommendedName>
</protein>
<dbReference type="NCBIfam" id="NF041131">
    <property type="entry name" value="RicT_YaaT_fam"/>
    <property type="match status" value="1"/>
</dbReference>